<evidence type="ECO:0000313" key="1">
    <source>
        <dbReference type="EMBL" id="TWF79265.1"/>
    </source>
</evidence>
<sequence>MDGLLHLRGYVGVVIFKGPHIDRFNAWVSGLRTSPRWGGLVSRRITVVTYTGRRSGRTFTIPVGYKRRGEIVTIGVRFPDAKTWWRNFLHPGGPITIELDGSGRTGHAVAERDERSRVTVTVELGEARAA</sequence>
<organism evidence="1 2">
    <name type="scientific">Pseudonocardia hierapolitana</name>
    <dbReference type="NCBI Taxonomy" id="1128676"/>
    <lineage>
        <taxon>Bacteria</taxon>
        <taxon>Bacillati</taxon>
        <taxon>Actinomycetota</taxon>
        <taxon>Actinomycetes</taxon>
        <taxon>Pseudonocardiales</taxon>
        <taxon>Pseudonocardiaceae</taxon>
        <taxon>Pseudonocardia</taxon>
    </lineage>
</organism>
<dbReference type="EMBL" id="VIWU01000001">
    <property type="protein sequence ID" value="TWF79265.1"/>
    <property type="molecule type" value="Genomic_DNA"/>
</dbReference>
<dbReference type="InterPro" id="IPR012349">
    <property type="entry name" value="Split_barrel_FMN-bd"/>
</dbReference>
<accession>A0A561SWM8</accession>
<name>A0A561SWM8_9PSEU</name>
<comment type="caution">
    <text evidence="1">The sequence shown here is derived from an EMBL/GenBank/DDBJ whole genome shotgun (WGS) entry which is preliminary data.</text>
</comment>
<reference evidence="1 2" key="1">
    <citation type="submission" date="2019-06" db="EMBL/GenBank/DDBJ databases">
        <title>Sequencing the genomes of 1000 actinobacteria strains.</title>
        <authorList>
            <person name="Klenk H.-P."/>
        </authorList>
    </citation>
    <scope>NUCLEOTIDE SEQUENCE [LARGE SCALE GENOMIC DNA]</scope>
    <source>
        <strain evidence="1 2">DSM 45671</strain>
    </source>
</reference>
<protein>
    <recommendedName>
        <fullName evidence="3">Deazaflavin-dependent oxidoreductase (Nitroreductase family)</fullName>
    </recommendedName>
</protein>
<evidence type="ECO:0008006" key="3">
    <source>
        <dbReference type="Google" id="ProtNLM"/>
    </source>
</evidence>
<evidence type="ECO:0000313" key="2">
    <source>
        <dbReference type="Proteomes" id="UP000321261"/>
    </source>
</evidence>
<dbReference type="Proteomes" id="UP000321261">
    <property type="component" value="Unassembled WGS sequence"/>
</dbReference>
<dbReference type="AlphaFoldDB" id="A0A561SWM8"/>
<keyword evidence="2" id="KW-1185">Reference proteome</keyword>
<dbReference type="Gene3D" id="2.30.110.10">
    <property type="entry name" value="Electron Transport, Fmn-binding Protein, Chain A"/>
    <property type="match status" value="1"/>
</dbReference>
<gene>
    <name evidence="1" type="ORF">FHX44_115193</name>
</gene>
<proteinExistence type="predicted"/>